<comment type="caution">
    <text evidence="2">The sequence shown here is derived from an EMBL/GenBank/DDBJ whole genome shotgun (WGS) entry which is preliminary data.</text>
</comment>
<evidence type="ECO:0000313" key="2">
    <source>
        <dbReference type="EMBL" id="MBP2292435.1"/>
    </source>
</evidence>
<proteinExistence type="predicted"/>
<dbReference type="InterPro" id="IPR005302">
    <property type="entry name" value="MoCF_Sase_C"/>
</dbReference>
<reference evidence="2 3" key="1">
    <citation type="submission" date="2021-03" db="EMBL/GenBank/DDBJ databases">
        <title>Genomic Encyclopedia of Type Strains, Phase III (KMG-III): the genomes of soil and plant-associated and newly described type strains.</title>
        <authorList>
            <person name="Whitman W."/>
        </authorList>
    </citation>
    <scope>NUCLEOTIDE SEQUENCE [LARGE SCALE GENOMIC DNA]</scope>
    <source>
        <strain evidence="2 3">IMMIB AFH-6</strain>
    </source>
</reference>
<dbReference type="Pfam" id="PF03475">
    <property type="entry name" value="YiiM_3-alpha"/>
    <property type="match status" value="1"/>
</dbReference>
<dbReference type="RefSeq" id="WP_209766297.1">
    <property type="nucleotide sequence ID" value="NZ_JAGINP010000006.1"/>
</dbReference>
<dbReference type="PROSITE" id="PS51340">
    <property type="entry name" value="MOSC"/>
    <property type="match status" value="1"/>
</dbReference>
<dbReference type="InterPro" id="IPR052353">
    <property type="entry name" value="Benzoxazolinone_Detox_Enz"/>
</dbReference>
<organism evidence="2 3">
    <name type="scientific">Azospirillum rugosum</name>
    <dbReference type="NCBI Taxonomy" id="416170"/>
    <lineage>
        <taxon>Bacteria</taxon>
        <taxon>Pseudomonadati</taxon>
        <taxon>Pseudomonadota</taxon>
        <taxon>Alphaproteobacteria</taxon>
        <taxon>Rhodospirillales</taxon>
        <taxon>Azospirillaceae</taxon>
        <taxon>Azospirillum</taxon>
    </lineage>
</organism>
<dbReference type="Gene3D" id="2.40.33.20">
    <property type="entry name" value="PK beta-barrel domain-like"/>
    <property type="match status" value="1"/>
</dbReference>
<dbReference type="InterPro" id="IPR005163">
    <property type="entry name" value="Tri_helical_YiiM-like"/>
</dbReference>
<dbReference type="Pfam" id="PF03473">
    <property type="entry name" value="MOSC"/>
    <property type="match status" value="1"/>
</dbReference>
<keyword evidence="3" id="KW-1185">Reference proteome</keyword>
<evidence type="ECO:0000259" key="1">
    <source>
        <dbReference type="PROSITE" id="PS51340"/>
    </source>
</evidence>
<gene>
    <name evidence="2" type="ORF">J2851_002205</name>
</gene>
<dbReference type="PANTHER" id="PTHR30212:SF2">
    <property type="entry name" value="PROTEIN YIIM"/>
    <property type="match status" value="1"/>
</dbReference>
<dbReference type="SUPFAM" id="SSF50800">
    <property type="entry name" value="PK beta-barrel domain-like"/>
    <property type="match status" value="1"/>
</dbReference>
<dbReference type="InterPro" id="IPR011037">
    <property type="entry name" value="Pyrv_Knase-like_insert_dom_sf"/>
</dbReference>
<dbReference type="EMBL" id="JAGINP010000006">
    <property type="protein sequence ID" value="MBP2292435.1"/>
    <property type="molecule type" value="Genomic_DNA"/>
</dbReference>
<dbReference type="Proteomes" id="UP000781958">
    <property type="component" value="Unassembled WGS sequence"/>
</dbReference>
<dbReference type="PANTHER" id="PTHR30212">
    <property type="entry name" value="PROTEIN YIIM"/>
    <property type="match status" value="1"/>
</dbReference>
<evidence type="ECO:0000313" key="3">
    <source>
        <dbReference type="Proteomes" id="UP000781958"/>
    </source>
</evidence>
<sequence length="231" mass="25288">MTETTIRAVLVGKAVPFGPPGRAGTSAIAKTPVDGPRAVGPEGFLDDEQGDRRVHGGPDKAIHHYPLDHHPAWTADLGPDVPLLGQPGAFGENLSTLGLTEVDICVGDRFRAGTALLEVAQGRQPCWKLNHRFGVPDMARRVQTTGRTGWYYRVPEPGVIGPGDRLALVERPYPQWTLTRLLHVLYVDTMNREALAEMAALPVLAQAWRTLAERRLDRGAVEDWDGRLKGK</sequence>
<protein>
    <submittedName>
        <fullName evidence="2">MOSC domain-containing protein YiiM</fullName>
    </submittedName>
</protein>
<name>A0ABS4SM14_9PROT</name>
<accession>A0ABS4SM14</accession>
<feature type="domain" description="MOSC" evidence="1">
    <location>
        <begin position="31"/>
        <end position="169"/>
    </location>
</feature>